<gene>
    <name evidence="2" type="ORF">L228DRAFT_157771</name>
</gene>
<feature type="transmembrane region" description="Helical" evidence="1">
    <location>
        <begin position="60"/>
        <end position="81"/>
    </location>
</feature>
<dbReference type="Proteomes" id="UP000076632">
    <property type="component" value="Unassembled WGS sequence"/>
</dbReference>
<organism evidence="2 3">
    <name type="scientific">Xylona heveae (strain CBS 132557 / TC161)</name>
    <dbReference type="NCBI Taxonomy" id="1328760"/>
    <lineage>
        <taxon>Eukaryota</taxon>
        <taxon>Fungi</taxon>
        <taxon>Dikarya</taxon>
        <taxon>Ascomycota</taxon>
        <taxon>Pezizomycotina</taxon>
        <taxon>Xylonomycetes</taxon>
        <taxon>Xylonales</taxon>
        <taxon>Xylonaceae</taxon>
        <taxon>Xylona</taxon>
    </lineage>
</organism>
<keyword evidence="1" id="KW-1133">Transmembrane helix</keyword>
<dbReference type="InParanoid" id="A0A165G344"/>
<dbReference type="AlphaFoldDB" id="A0A165G344"/>
<evidence type="ECO:0000313" key="2">
    <source>
        <dbReference type="EMBL" id="KZF21684.1"/>
    </source>
</evidence>
<accession>A0A165G344</accession>
<keyword evidence="1" id="KW-0812">Transmembrane</keyword>
<dbReference type="GeneID" id="28894505"/>
<keyword evidence="3" id="KW-1185">Reference proteome</keyword>
<proteinExistence type="predicted"/>
<reference evidence="2 3" key="1">
    <citation type="journal article" date="2016" name="Fungal Biol.">
        <title>The genome of Xylona heveae provides a window into fungal endophytism.</title>
        <authorList>
            <person name="Gazis R."/>
            <person name="Kuo A."/>
            <person name="Riley R."/>
            <person name="LaButti K."/>
            <person name="Lipzen A."/>
            <person name="Lin J."/>
            <person name="Amirebrahimi M."/>
            <person name="Hesse C.N."/>
            <person name="Spatafora J.W."/>
            <person name="Henrissat B."/>
            <person name="Hainaut M."/>
            <person name="Grigoriev I.V."/>
            <person name="Hibbett D.S."/>
        </authorList>
    </citation>
    <scope>NUCLEOTIDE SEQUENCE [LARGE SCALE GENOMIC DNA]</scope>
    <source>
        <strain evidence="2 3">TC161</strain>
    </source>
</reference>
<keyword evidence="1" id="KW-0472">Membrane</keyword>
<dbReference type="RefSeq" id="XP_018187239.1">
    <property type="nucleotide sequence ID" value="XM_018329368.1"/>
</dbReference>
<evidence type="ECO:0000256" key="1">
    <source>
        <dbReference type="SAM" id="Phobius"/>
    </source>
</evidence>
<dbReference type="EMBL" id="KV407460">
    <property type="protein sequence ID" value="KZF21684.1"/>
    <property type="molecule type" value="Genomic_DNA"/>
</dbReference>
<sequence>MSRQRLVVGWLYVYGSTNQSLSSSLRDGVAVTSVALKRNLRLSLYVLVSRPARGSTPRHGILFCQPFCGGSFFFFGVIFASPHQRGELERLAWSAGNKRGESSI</sequence>
<protein>
    <submittedName>
        <fullName evidence="2">Uncharacterized protein</fullName>
    </submittedName>
</protein>
<evidence type="ECO:0000313" key="3">
    <source>
        <dbReference type="Proteomes" id="UP000076632"/>
    </source>
</evidence>
<name>A0A165G344_XYLHT</name>